<reference evidence="3" key="1">
    <citation type="submission" date="2015-12" db="EMBL/GenBank/DDBJ databases">
        <title>Update maize B73 reference genome by single molecule sequencing technologies.</title>
        <authorList>
            <consortium name="Maize Genome Sequencing Project"/>
            <person name="Ware D."/>
        </authorList>
    </citation>
    <scope>NUCLEOTIDE SEQUENCE [LARGE SCALE GENOMIC DNA]</scope>
    <source>
        <strain evidence="3">cv. B73</strain>
    </source>
</reference>
<protein>
    <submittedName>
        <fullName evidence="2">Uncharacterized protein</fullName>
    </submittedName>
</protein>
<dbReference type="Gramene" id="Zm00001eb132060_T001">
    <property type="protein sequence ID" value="Zm00001eb132060_P001"/>
    <property type="gene ID" value="Zm00001eb132060"/>
</dbReference>
<dbReference type="Proteomes" id="UP000007305">
    <property type="component" value="Chromosome 3"/>
</dbReference>
<organism evidence="2 3">
    <name type="scientific">Zea mays</name>
    <name type="common">Maize</name>
    <dbReference type="NCBI Taxonomy" id="4577"/>
    <lineage>
        <taxon>Eukaryota</taxon>
        <taxon>Viridiplantae</taxon>
        <taxon>Streptophyta</taxon>
        <taxon>Embryophyta</taxon>
        <taxon>Tracheophyta</taxon>
        <taxon>Spermatophyta</taxon>
        <taxon>Magnoliopsida</taxon>
        <taxon>Liliopsida</taxon>
        <taxon>Poales</taxon>
        <taxon>Poaceae</taxon>
        <taxon>PACMAD clade</taxon>
        <taxon>Panicoideae</taxon>
        <taxon>Andropogonodae</taxon>
        <taxon>Andropogoneae</taxon>
        <taxon>Tripsacinae</taxon>
        <taxon>Zea</taxon>
    </lineage>
</organism>
<sequence>MEWQHPAQAKPERRGIHGGVGPAKGESKGVGMPPMSSCTQGRKKNSLLPNAVLKGALGRGGCWSWAFPGCWQGRAGGRHGHGGNGARPGATASSLLELGLVRPWQGSYRQPRARAEKAATKESRELAGRGSRLAGLRKMKGRRGARPWRIGGAAARLHPWSRGEEGRHGGLCASCCISAEQMARRSWAPCYWREGAVGELQPWGGREEEGER</sequence>
<accession>A0A804N3K2</accession>
<dbReference type="InParanoid" id="A0A804N3K2"/>
<evidence type="ECO:0000313" key="3">
    <source>
        <dbReference type="Proteomes" id="UP000007305"/>
    </source>
</evidence>
<evidence type="ECO:0000256" key="1">
    <source>
        <dbReference type="SAM" id="MobiDB-lite"/>
    </source>
</evidence>
<feature type="region of interest" description="Disordered" evidence="1">
    <location>
        <begin position="1"/>
        <end position="43"/>
    </location>
</feature>
<name>A0A804N3K2_MAIZE</name>
<reference evidence="2" key="3">
    <citation type="submission" date="2021-05" db="UniProtKB">
        <authorList>
            <consortium name="EnsemblPlants"/>
        </authorList>
    </citation>
    <scope>IDENTIFICATION</scope>
    <source>
        <strain evidence="2">cv. B73</strain>
    </source>
</reference>
<proteinExistence type="predicted"/>
<dbReference type="AlphaFoldDB" id="A0A804N3K2"/>
<evidence type="ECO:0000313" key="2">
    <source>
        <dbReference type="EnsemblPlants" id="Zm00001eb132060_P001"/>
    </source>
</evidence>
<dbReference type="EnsemblPlants" id="Zm00001eb132060_T001">
    <property type="protein sequence ID" value="Zm00001eb132060_P001"/>
    <property type="gene ID" value="Zm00001eb132060"/>
</dbReference>
<keyword evidence="3" id="KW-1185">Reference proteome</keyword>
<reference evidence="2" key="2">
    <citation type="submission" date="2019-07" db="EMBL/GenBank/DDBJ databases">
        <authorList>
            <person name="Seetharam A."/>
            <person name="Woodhouse M."/>
            <person name="Cannon E."/>
        </authorList>
    </citation>
    <scope>NUCLEOTIDE SEQUENCE [LARGE SCALE GENOMIC DNA]</scope>
    <source>
        <strain evidence="2">cv. B73</strain>
    </source>
</reference>